<keyword evidence="4" id="KW-0949">S-adenosyl-L-methionine</keyword>
<keyword evidence="5" id="KW-1185">Reference proteome</keyword>
<reference evidence="6 7" key="1">
    <citation type="submission" date="2025-04" db="UniProtKB">
        <authorList>
            <consortium name="RefSeq"/>
        </authorList>
    </citation>
    <scope>IDENTIFICATION</scope>
    <source>
        <tissue evidence="6 7">Entire body</tissue>
    </source>
</reference>
<evidence type="ECO:0000313" key="11">
    <source>
        <dbReference type="RefSeq" id="XP_018322971.1"/>
    </source>
</evidence>
<evidence type="ECO:0000256" key="4">
    <source>
        <dbReference type="ARBA" id="ARBA00022691"/>
    </source>
</evidence>
<dbReference type="AlphaFoldDB" id="A0A1W4WSG2"/>
<dbReference type="RefSeq" id="XP_018322968.1">
    <property type="nucleotide sequence ID" value="XM_018467466.2"/>
</dbReference>
<dbReference type="OrthoDB" id="16290at2759"/>
<dbReference type="RefSeq" id="XP_018322970.1">
    <property type="nucleotide sequence ID" value="XM_018467468.1"/>
</dbReference>
<dbReference type="Gene3D" id="3.40.50.150">
    <property type="entry name" value="Vaccinia Virus protein VP39"/>
    <property type="match status" value="1"/>
</dbReference>
<evidence type="ECO:0000256" key="2">
    <source>
        <dbReference type="ARBA" id="ARBA00022603"/>
    </source>
</evidence>
<evidence type="ECO:0000313" key="7">
    <source>
        <dbReference type="RefSeq" id="XP_018322967.1"/>
    </source>
</evidence>
<name>A0A1W4WSG2_AGRPL</name>
<evidence type="ECO:0000313" key="5">
    <source>
        <dbReference type="Proteomes" id="UP000192223"/>
    </source>
</evidence>
<evidence type="ECO:0000256" key="3">
    <source>
        <dbReference type="ARBA" id="ARBA00022679"/>
    </source>
</evidence>
<dbReference type="Proteomes" id="UP000192223">
    <property type="component" value="Unplaced"/>
</dbReference>
<dbReference type="KEGG" id="apln:108735489"/>
<dbReference type="STRING" id="224129.A0A1W4WSG2"/>
<dbReference type="RefSeq" id="XP_018322966.1">
    <property type="nucleotide sequence ID" value="XM_018467464.2"/>
</dbReference>
<evidence type="ECO:0000256" key="1">
    <source>
        <dbReference type="ARBA" id="ARBA00010396"/>
    </source>
</evidence>
<dbReference type="InterPro" id="IPR002903">
    <property type="entry name" value="RsmH"/>
</dbReference>
<evidence type="ECO:0000313" key="6">
    <source>
        <dbReference type="RefSeq" id="XP_018322966.1"/>
    </source>
</evidence>
<keyword evidence="2" id="KW-0489">Methyltransferase</keyword>
<dbReference type="HAMAP" id="MF_01007">
    <property type="entry name" value="16SrRNA_methyltr_H"/>
    <property type="match status" value="1"/>
</dbReference>
<dbReference type="RefSeq" id="XP_018322969.1">
    <property type="nucleotide sequence ID" value="XM_018467467.1"/>
</dbReference>
<gene>
    <name evidence="6 7 8 9 10 11" type="primary">LOC108735489</name>
</gene>
<dbReference type="Gene3D" id="1.10.150.170">
    <property type="entry name" value="Putative methyltransferase TM0872, insert domain"/>
    <property type="match status" value="1"/>
</dbReference>
<dbReference type="NCBIfam" id="TIGR00006">
    <property type="entry name" value="16S rRNA (cytosine(1402)-N(4))-methyltransferase RsmH"/>
    <property type="match status" value="1"/>
</dbReference>
<dbReference type="PANTHER" id="PTHR11265:SF0">
    <property type="entry name" value="12S RRNA N4-METHYLCYTIDINE METHYLTRANSFERASE"/>
    <property type="match status" value="1"/>
</dbReference>
<evidence type="ECO:0000313" key="8">
    <source>
        <dbReference type="RefSeq" id="XP_018322968.1"/>
    </source>
</evidence>
<dbReference type="GO" id="GO:0071424">
    <property type="term" value="F:rRNA (cytosine-N4-)-methyltransferase activity"/>
    <property type="evidence" value="ECO:0007669"/>
    <property type="project" value="TreeGrafter"/>
</dbReference>
<dbReference type="InterPro" id="IPR023397">
    <property type="entry name" value="SAM-dep_MeTrfase_MraW_recog"/>
</dbReference>
<evidence type="ECO:0000313" key="9">
    <source>
        <dbReference type="RefSeq" id="XP_018322969.1"/>
    </source>
</evidence>
<dbReference type="InterPro" id="IPR029063">
    <property type="entry name" value="SAM-dependent_MTases_sf"/>
</dbReference>
<keyword evidence="3" id="KW-0808">Transferase</keyword>
<comment type="similarity">
    <text evidence="1">Belongs to the methyltransferase superfamily. RsmH family.</text>
</comment>
<protein>
    <submittedName>
        <fullName evidence="6 7">Probable methyltransferase-like protein 15 homolog isoform X1</fullName>
    </submittedName>
</protein>
<dbReference type="SUPFAM" id="SSF81799">
    <property type="entry name" value="Putative methyltransferase TM0872, insert domain"/>
    <property type="match status" value="1"/>
</dbReference>
<accession>A0A1W4WSG2</accession>
<dbReference type="PIRSF" id="PIRSF004486">
    <property type="entry name" value="MraW"/>
    <property type="match status" value="1"/>
</dbReference>
<dbReference type="PANTHER" id="PTHR11265">
    <property type="entry name" value="S-ADENOSYL-METHYLTRANSFERASE MRAW"/>
    <property type="match status" value="1"/>
</dbReference>
<evidence type="ECO:0000313" key="10">
    <source>
        <dbReference type="RefSeq" id="XP_018322970.1"/>
    </source>
</evidence>
<dbReference type="GeneID" id="108735489"/>
<dbReference type="SUPFAM" id="SSF53335">
    <property type="entry name" value="S-adenosyl-L-methionine-dependent methyltransferases"/>
    <property type="match status" value="1"/>
</dbReference>
<dbReference type="Pfam" id="PF01795">
    <property type="entry name" value="Methyltransf_5"/>
    <property type="match status" value="1"/>
</dbReference>
<dbReference type="RefSeq" id="XP_018322971.1">
    <property type="nucleotide sequence ID" value="XM_018467469.2"/>
</dbReference>
<sequence>MYGIINKVYVRKYSLYFKGLSHTPVMVNEVLKYLMPEPNQILLDMTFGAGGHSRRIVETTPNIKLIALDRDPVAHNYACELEKEYPKQVLPLLGRFSELPDLLKSNGLKRNSIDAILFDFGCSSMQFDTPERGFSVVKEGPLDMRMDGNRFPKNPTAADVLAKASEEDLYKIIKVYGEEKHARKIARAIVEARYLFKKLTTTQQLADLVDSVVGDQIRLDKLQRKSHNATKTFQALRIFVNNELNEINYGCLLAHHYLKIGGRFAAISFHSLEDTIIKKHLTGNLIENTPNILPLKYCSHSLNISKTTVEQVMKSNWHCLHKSVILPTPEEVEDNPRSRSAKLRAAIKVS</sequence>
<organism evidence="5 10">
    <name type="scientific">Agrilus planipennis</name>
    <name type="common">Emerald ash borer</name>
    <name type="synonym">Agrilus marcopoli</name>
    <dbReference type="NCBI Taxonomy" id="224129"/>
    <lineage>
        <taxon>Eukaryota</taxon>
        <taxon>Metazoa</taxon>
        <taxon>Ecdysozoa</taxon>
        <taxon>Arthropoda</taxon>
        <taxon>Hexapoda</taxon>
        <taxon>Insecta</taxon>
        <taxon>Pterygota</taxon>
        <taxon>Neoptera</taxon>
        <taxon>Endopterygota</taxon>
        <taxon>Coleoptera</taxon>
        <taxon>Polyphaga</taxon>
        <taxon>Elateriformia</taxon>
        <taxon>Buprestoidea</taxon>
        <taxon>Buprestidae</taxon>
        <taxon>Agrilinae</taxon>
        <taxon>Agrilus</taxon>
    </lineage>
</organism>
<dbReference type="RefSeq" id="XP_018322967.1">
    <property type="nucleotide sequence ID" value="XM_018467465.2"/>
</dbReference>
<dbReference type="GO" id="GO:0070475">
    <property type="term" value="P:rRNA base methylation"/>
    <property type="evidence" value="ECO:0007669"/>
    <property type="project" value="TreeGrafter"/>
</dbReference>
<proteinExistence type="inferred from homology"/>